<dbReference type="InterPro" id="IPR000504">
    <property type="entry name" value="RRM_dom"/>
</dbReference>
<dbReference type="GO" id="GO:0000398">
    <property type="term" value="P:mRNA splicing, via spliceosome"/>
    <property type="evidence" value="ECO:0000318"/>
    <property type="project" value="GO_Central"/>
</dbReference>
<dbReference type="Ensembl" id="ENSSSCT00000013736.2">
    <property type="protein sequence ID" value="ENSSSCP00000013358.2"/>
    <property type="gene ID" value="ENSSSCG00000012562.3"/>
</dbReference>
<evidence type="ECO:0000313" key="3">
    <source>
        <dbReference type="Ensembl" id="ENSSSCP00000013358.2"/>
    </source>
</evidence>
<dbReference type="Gene3D" id="3.30.70.330">
    <property type="match status" value="1"/>
</dbReference>
<dbReference type="SMR" id="A0A4X1SMQ2"/>
<reference evidence="4" key="1">
    <citation type="submission" date="2009-11" db="EMBL/GenBank/DDBJ databases">
        <authorList>
            <consortium name="Porcine genome sequencing project"/>
        </authorList>
    </citation>
    <scope>NUCLEOTIDE SEQUENCE [LARGE SCALE GENOMIC DNA]</scope>
    <source>
        <strain evidence="4">Duroc</strain>
    </source>
</reference>
<dbReference type="PaxDb" id="9823-ENSSSCP00000013358"/>
<dbReference type="GO" id="GO:0000339">
    <property type="term" value="F:RNA cap binding"/>
    <property type="evidence" value="ECO:0000318"/>
    <property type="project" value="GO_Central"/>
</dbReference>
<keyword evidence="2" id="KW-0539">Nucleus</keyword>
<sequence length="152" mass="17353">MSNDLTIQRSNSCPELSEYQDQQFRGDNEEHEKLLMESSTLYVENLSIYTTEEQIFELFSRCGDVKNVFMGLDNIKKTACGFCFVEYHLRADAENAMRFLNGTLLDDRIIHTKWDIGFKEGRQYAHGRCGGQVRDEFREDANVGGGGFGSQA</sequence>
<reference evidence="3" key="2">
    <citation type="journal article" date="2020" name="Gigascience">
        <title>An improved pig reference genome sequence to enable pig genetics and genomics research.</title>
        <authorList>
            <person name="Warr A."/>
            <person name="Affara N."/>
            <person name="Aken B."/>
            <person name="Beiki H."/>
            <person name="Bickhart D.M."/>
            <person name="Billis K."/>
            <person name="Chow W."/>
            <person name="Eory L."/>
            <person name="Finlayson H.A."/>
            <person name="Flicek P."/>
            <person name="Giron C.G."/>
            <person name="Griffin D.K."/>
            <person name="Hall R."/>
            <person name="Hannum G."/>
            <person name="Hourlier T."/>
            <person name="Howe K."/>
            <person name="Hume D.A."/>
            <person name="Izuogu O."/>
            <person name="Kim K."/>
            <person name="Koren S."/>
            <person name="Liu H."/>
            <person name="Manchanda N."/>
            <person name="Martin F.J."/>
            <person name="Nonneman D.J."/>
            <person name="O'Connor R.E."/>
            <person name="Phillippy A.M."/>
            <person name="Rohrer G.A."/>
            <person name="Rosen B.D."/>
            <person name="Rund L.A."/>
            <person name="Sargent C.A."/>
            <person name="Schook L.B."/>
            <person name="Schroeder S.G."/>
            <person name="Schwartz A.S."/>
            <person name="Skinner B.M."/>
            <person name="Talbot R."/>
            <person name="Tseng E."/>
            <person name="Tuggle C.K."/>
            <person name="Watson M."/>
            <person name="Smith T.P.L."/>
            <person name="Archibald A.L."/>
        </authorList>
    </citation>
    <scope>NUCLEOTIDE SEQUENCE [LARGE SCALE GENOMIC DNA]</scope>
    <source>
        <strain evidence="3">Duroc</strain>
    </source>
</reference>
<accession>A0A4X1SMQ2</accession>
<dbReference type="PROSITE" id="PS50102">
    <property type="entry name" value="RRM"/>
    <property type="match status" value="1"/>
</dbReference>
<dbReference type="GO" id="GO:0045292">
    <property type="term" value="P:mRNA cis splicing, via spliceosome"/>
    <property type="evidence" value="ECO:0007669"/>
    <property type="project" value="InterPro"/>
</dbReference>
<dbReference type="PANTHER" id="PTHR18847">
    <property type="entry name" value="20 KD NUCLEAR CAP BINDING PROTEIN"/>
    <property type="match status" value="1"/>
</dbReference>
<comment type="function">
    <text evidence="2">Component of the cap-binding complex (CBC), which binds co-transcriptionally to the 5' cap of pre-mRNAs and is involved in various processes such as pre-mRNA splicing, translation regulation, nonsense-mediated mRNA decay, RNA-mediated gene silencing (RNAi) by microRNAs (miRNAs) and mRNA export. The CBC complex is involved in mRNA export from the nucleus, leading to the recruitment of the mRNA export machinery to the 5' end of mRNA and to mRNA export in a 5' to 3' direction through the nuclear pore. The CBC complex is also involved in mediating U snRNA and intronless mRNAs export from the nucleus. The CBC complex is essential for a pioneer round of mRNA translation, before steady state translation when the CBC complex is replaced by cytoplasmic cap-binding protein eIF4E. The pioneer round of mRNA translation mediated by the CBC complex plays a central role in nonsense-mediated mRNA decay (NMD), NMD only taking place in mRNAs bound to the CBC complex, but not on eIF4E-bound mRNAs. The CBC complex enhances NMD in mRNAs containing at least one exon-junction complex (EJC), promoting the interaction between upf1 and upf2. The CBC complex is also involved in 'failsafe' NMD, which is independent of the EJC complex, while it does not participate in Staufen-mediated mRNA decay (SMD). During cell proliferation, the CBC complex is also involved in microRNAs (miRNAs) biogenesis via its interaction with srrt/ars2, thereby being required for miRNA-mediated RNA interference. The CBC complex also acts as a negative regulator of parn, thereby acting as an inhibitor of mRNA deadenylation. In the CBC complex, ncbp2/cbp20 recognizes and binds capped RNAs (m7GpppG-capped RNA) but requires ncbp1/cbp80 to stabilize the movement of its N-terminal loop and lock the CBC into a high affinity cap-binding state with the cap structure. The conventional cap-binding complex with NCBP2 binds both small nuclear RNA (snRNA) and messenger (mRNA) and is involved in their export from the nucleus.</text>
</comment>
<dbReference type="Proteomes" id="UP000008227">
    <property type="component" value="Chromosome X"/>
</dbReference>
<comment type="subcellular location">
    <subcellularLocation>
        <location evidence="2">Nucleus</location>
    </subcellularLocation>
</comment>
<keyword evidence="2" id="KW-0508">mRNA splicing</keyword>
<evidence type="ECO:0000256" key="1">
    <source>
        <dbReference type="ARBA" id="ARBA00010725"/>
    </source>
</evidence>
<dbReference type="OMA" id="LDEWIIR"/>
<organism evidence="3 4">
    <name type="scientific">Sus scrofa</name>
    <name type="common">Pig</name>
    <dbReference type="NCBI Taxonomy" id="9823"/>
    <lineage>
        <taxon>Eukaryota</taxon>
        <taxon>Metazoa</taxon>
        <taxon>Chordata</taxon>
        <taxon>Craniata</taxon>
        <taxon>Vertebrata</taxon>
        <taxon>Euteleostomi</taxon>
        <taxon>Mammalia</taxon>
        <taxon>Eutheria</taxon>
        <taxon>Laurasiatheria</taxon>
        <taxon>Artiodactyla</taxon>
        <taxon>Suina</taxon>
        <taxon>Suidae</taxon>
        <taxon>Sus</taxon>
    </lineage>
</organism>
<keyword evidence="2" id="KW-0694">RNA-binding</keyword>
<dbReference type="HOGENOM" id="CLU_070952_2_0_1"/>
<gene>
    <name evidence="3" type="primary">NCBP2L</name>
</gene>
<dbReference type="PANTHER" id="PTHR18847:SF7">
    <property type="entry name" value="NUCLEAR CAP-BINDING PROTEIN SUBUNIT 2"/>
    <property type="match status" value="1"/>
</dbReference>
<evidence type="ECO:0000256" key="2">
    <source>
        <dbReference type="RuleBase" id="RU364036"/>
    </source>
</evidence>
<dbReference type="GO" id="GO:0005846">
    <property type="term" value="C:nuclear cap binding complex"/>
    <property type="evidence" value="ECO:0000318"/>
    <property type="project" value="GO_Central"/>
</dbReference>
<dbReference type="CDD" id="cd12240">
    <property type="entry name" value="RRM_NCBP2"/>
    <property type="match status" value="1"/>
</dbReference>
<reference evidence="3" key="3">
    <citation type="submission" date="2025-08" db="UniProtKB">
        <authorList>
            <consortium name="Ensembl"/>
        </authorList>
    </citation>
    <scope>IDENTIFICATION</scope>
</reference>
<dbReference type="FunFam" id="3.30.70.330:FF:000128">
    <property type="entry name" value="Nuclear cap-binding protein subunit 2"/>
    <property type="match status" value="1"/>
</dbReference>
<keyword evidence="2" id="KW-0507">mRNA processing</keyword>
<reference evidence="3" key="4">
    <citation type="submission" date="2025-09" db="UniProtKB">
        <authorList>
            <consortium name="Ensembl"/>
        </authorList>
    </citation>
    <scope>IDENTIFICATION</scope>
</reference>
<dbReference type="InterPro" id="IPR012677">
    <property type="entry name" value="Nucleotide-bd_a/b_plait_sf"/>
</dbReference>
<dbReference type="GeneTree" id="ENSGT00390000003197"/>
<proteinExistence type="inferred from homology"/>
<dbReference type="SUPFAM" id="SSF54928">
    <property type="entry name" value="RNA-binding domain, RBD"/>
    <property type="match status" value="1"/>
</dbReference>
<dbReference type="InterPro" id="IPR027157">
    <property type="entry name" value="NCBP2"/>
</dbReference>
<dbReference type="Pfam" id="PF00076">
    <property type="entry name" value="RRM_1"/>
    <property type="match status" value="1"/>
</dbReference>
<accession>F1RXK2</accession>
<dbReference type="GO" id="GO:0005634">
    <property type="term" value="C:nucleus"/>
    <property type="evidence" value="ECO:0007669"/>
    <property type="project" value="UniProtKB-SubCell"/>
</dbReference>
<keyword evidence="4" id="KW-1185">Reference proteome</keyword>
<name>A0A4X1SMQ2_PIG</name>
<comment type="similarity">
    <text evidence="1 2">Belongs to the RRM NCBP2 family.</text>
</comment>
<dbReference type="InterPro" id="IPR034148">
    <property type="entry name" value="NCBP2_RRM"/>
</dbReference>
<dbReference type="STRING" id="9823.ENSSSCP00000013358"/>
<dbReference type="AlphaFoldDB" id="A0A4X1SMQ2"/>
<comment type="subunit">
    <text evidence="2">Component of the nuclear cap-binding complex (CBC), a heterodimer composed of ncbp1/cbp80 and ncbp2/cbp20 that interacts with m7GpppG-capped RNA.</text>
</comment>
<dbReference type="InterPro" id="IPR035979">
    <property type="entry name" value="RBD_domain_sf"/>
</dbReference>
<protein>
    <recommendedName>
        <fullName evidence="2">Nuclear cap-binding protein subunit 2</fullName>
    </recommendedName>
    <alternativeName>
        <fullName evidence="2">20 kDa nuclear cap-binding protein</fullName>
    </alternativeName>
</protein>
<evidence type="ECO:0000313" key="4">
    <source>
        <dbReference type="Proteomes" id="UP000008227"/>
    </source>
</evidence>
<dbReference type="SMART" id="SM00360">
    <property type="entry name" value="RRM"/>
    <property type="match status" value="1"/>
</dbReference>